<accession>A0A640VRD9</accession>
<sequence length="143" mass="14692">MAECFAGNASNSIEATTTVLQMEGWSLYEKLDASSGAANGDFNFDSDTAGNNGSKDGTIFADLSGFTSAFIALKAGNGFGAFLVSVTDTSWDWTSSKNISNVSIWTKGTAPDSNTPPGTVPLPAGGALLLGGLALLTIRRSRS</sequence>
<gene>
    <name evidence="1" type="ORF">So717_19950</name>
</gene>
<evidence type="ECO:0000313" key="2">
    <source>
        <dbReference type="Proteomes" id="UP000436522"/>
    </source>
</evidence>
<dbReference type="EMBL" id="BLIV01000003">
    <property type="protein sequence ID" value="GFE50242.1"/>
    <property type="molecule type" value="Genomic_DNA"/>
</dbReference>
<keyword evidence="2" id="KW-1185">Reference proteome</keyword>
<comment type="caution">
    <text evidence="1">The sequence shown here is derived from an EMBL/GenBank/DDBJ whole genome shotgun (WGS) entry which is preliminary data.</text>
</comment>
<protein>
    <submittedName>
        <fullName evidence="1">Uncharacterized protein</fullName>
    </submittedName>
</protein>
<proteinExistence type="predicted"/>
<reference evidence="1 2" key="1">
    <citation type="submission" date="2019-12" db="EMBL/GenBank/DDBJ databases">
        <title>Roseobacter cerasinus sp. nov., isolated from seawater around aquaculture.</title>
        <authorList>
            <person name="Muramatsu S."/>
            <person name="Takabe Y."/>
            <person name="Mori K."/>
            <person name="Takaichi S."/>
            <person name="Hanada S."/>
        </authorList>
    </citation>
    <scope>NUCLEOTIDE SEQUENCE [LARGE SCALE GENOMIC DNA]</scope>
    <source>
        <strain evidence="1 2">AI77</strain>
    </source>
</reference>
<organism evidence="1 2">
    <name type="scientific">Roseobacter cerasinus</name>
    <dbReference type="NCBI Taxonomy" id="2602289"/>
    <lineage>
        <taxon>Bacteria</taxon>
        <taxon>Pseudomonadati</taxon>
        <taxon>Pseudomonadota</taxon>
        <taxon>Alphaproteobacteria</taxon>
        <taxon>Rhodobacterales</taxon>
        <taxon>Roseobacteraceae</taxon>
        <taxon>Roseobacter</taxon>
    </lineage>
</organism>
<dbReference type="Proteomes" id="UP000436522">
    <property type="component" value="Unassembled WGS sequence"/>
</dbReference>
<dbReference type="AlphaFoldDB" id="A0A640VRD9"/>
<name>A0A640VRD9_9RHOB</name>
<evidence type="ECO:0000313" key="1">
    <source>
        <dbReference type="EMBL" id="GFE50242.1"/>
    </source>
</evidence>